<evidence type="ECO:0000313" key="1">
    <source>
        <dbReference type="EMBL" id="CAF2077009.1"/>
    </source>
</evidence>
<proteinExistence type="predicted"/>
<dbReference type="AlphaFoldDB" id="A0A816RLD6"/>
<evidence type="ECO:0000313" key="4">
    <source>
        <dbReference type="Proteomes" id="UP000663866"/>
    </source>
</evidence>
<dbReference type="EMBL" id="CAJOBG010005149">
    <property type="protein sequence ID" value="CAF4141269.1"/>
    <property type="molecule type" value="Genomic_DNA"/>
</dbReference>
<comment type="caution">
    <text evidence="1">The sequence shown here is derived from an EMBL/GenBank/DDBJ whole genome shotgun (WGS) entry which is preliminary data.</text>
</comment>
<evidence type="ECO:0000313" key="3">
    <source>
        <dbReference type="Proteomes" id="UP000663856"/>
    </source>
</evidence>
<dbReference type="EMBL" id="CAJNRF010005972">
    <property type="protein sequence ID" value="CAF2077009.1"/>
    <property type="molecule type" value="Genomic_DNA"/>
</dbReference>
<dbReference type="Proteomes" id="UP000663856">
    <property type="component" value="Unassembled WGS sequence"/>
</dbReference>
<dbReference type="InterPro" id="IPR029058">
    <property type="entry name" value="AB_hydrolase_fold"/>
</dbReference>
<dbReference type="PANTHER" id="PTHR42972:SF8">
    <property type="entry name" value="POLYHYDROXYBUTYRATE DEPOLYMERASE"/>
    <property type="match status" value="1"/>
</dbReference>
<dbReference type="Proteomes" id="UP000663866">
    <property type="component" value="Unassembled WGS sequence"/>
</dbReference>
<dbReference type="Gene3D" id="3.40.50.1820">
    <property type="entry name" value="alpha/beta hydrolase"/>
    <property type="match status" value="1"/>
</dbReference>
<evidence type="ECO:0000313" key="2">
    <source>
        <dbReference type="EMBL" id="CAF4141269.1"/>
    </source>
</evidence>
<protein>
    <recommendedName>
        <fullName evidence="5">Poly(3-hydroxybutyrate) depolymerase</fullName>
    </recommendedName>
</protein>
<sequence>MKSKDLQQLVLSKHESGDSIAKIFRDLNGAISYDTVRRWCNMIEKTGAIQLSAPPGPSRIIRTKQMIEKVSLSQTVVTISGASSGASMANQMHFAFSNDISGCAVLAGPPYYCGGNILTAAACMTGPVTSISVSLLERKLKSFENDGSIDSLANIKDDPVYIFSGKYDPIALPSLVKLNEKLYSSFSANIKTNYDLPATHGFLTETYGGSCAIPNLDTYINNCNFSLAYDLLNHLHGNHLIKPRSGFVTPLLGQMILFDQEAFMYPPALLTYGNEPSSRWMIDSISLYNPIDWGWSTSGLFNWTLSSVVVPTRNRAAKSRASSLSFDNDGFVYFPSACAKGLECSIHVALHGCKQGKAYVDDVFARKAGYLEIAELNNLIIIFPQVRSSLLFPTNPMGCWDWWGYTKNNFATKKGPQMVAVKSMIDTVRMINQAIVRAVSK</sequence>
<dbReference type="PANTHER" id="PTHR42972">
    <property type="entry name" value="TOL-PAL SYSTEM PROTEIN TOLB"/>
    <property type="match status" value="1"/>
</dbReference>
<reference evidence="1" key="1">
    <citation type="submission" date="2021-02" db="EMBL/GenBank/DDBJ databases">
        <authorList>
            <person name="Nowell W R."/>
        </authorList>
    </citation>
    <scope>NUCLEOTIDE SEQUENCE</scope>
</reference>
<evidence type="ECO:0008006" key="5">
    <source>
        <dbReference type="Google" id="ProtNLM"/>
    </source>
</evidence>
<gene>
    <name evidence="2" type="ORF">OVN521_LOCUS23083</name>
    <name evidence="1" type="ORF">WKI299_LOCUS15341</name>
</gene>
<name>A0A816RLD6_9BILA</name>
<accession>A0A816RLD6</accession>
<keyword evidence="4" id="KW-1185">Reference proteome</keyword>
<organism evidence="1 3">
    <name type="scientific">Rotaria magnacalcarata</name>
    <dbReference type="NCBI Taxonomy" id="392030"/>
    <lineage>
        <taxon>Eukaryota</taxon>
        <taxon>Metazoa</taxon>
        <taxon>Spiralia</taxon>
        <taxon>Gnathifera</taxon>
        <taxon>Rotifera</taxon>
        <taxon>Eurotatoria</taxon>
        <taxon>Bdelloidea</taxon>
        <taxon>Philodinida</taxon>
        <taxon>Philodinidae</taxon>
        <taxon>Rotaria</taxon>
    </lineage>
</organism>
<dbReference type="SUPFAM" id="SSF53474">
    <property type="entry name" value="alpha/beta-Hydrolases"/>
    <property type="match status" value="1"/>
</dbReference>